<dbReference type="AlphaFoldDB" id="A0A268P2T7"/>
<proteinExistence type="predicted"/>
<reference evidence="1 2" key="1">
    <citation type="submission" date="2017-07" db="EMBL/GenBank/DDBJ databases">
        <title>Isolation and whole genome analysis of endospore-forming bacteria from heroin.</title>
        <authorList>
            <person name="Kalinowski J."/>
            <person name="Ahrens B."/>
            <person name="Al-Dilaimi A."/>
            <person name="Winkler A."/>
            <person name="Wibberg D."/>
            <person name="Schleenbecker U."/>
            <person name="Ruckert C."/>
            <person name="Wolfel R."/>
            <person name="Grass G."/>
        </authorList>
    </citation>
    <scope>NUCLEOTIDE SEQUENCE [LARGE SCALE GENOMIC DNA]</scope>
    <source>
        <strain evidence="1 2">7539</strain>
    </source>
</reference>
<comment type="caution">
    <text evidence="1">The sequence shown here is derived from an EMBL/GenBank/DDBJ whole genome shotgun (WGS) entry which is preliminary data.</text>
</comment>
<dbReference type="EMBL" id="NPCC01000005">
    <property type="protein sequence ID" value="PAE90072.1"/>
    <property type="molecule type" value="Genomic_DNA"/>
</dbReference>
<evidence type="ECO:0000313" key="2">
    <source>
        <dbReference type="Proteomes" id="UP000216207"/>
    </source>
</evidence>
<sequence>MLSFKIKDVLILHDKKSVTVLDEQDRIVGEIKKTTVPGNEKGTTFVFEQEGVRATLGIKKGRLLFAAYRFQLNGEEFQLKDNKLNSVLYFCVSGTIHGKIWRIEENWDQEIEVSVDGKKVALIKPKSFLGADLLIDAEASRHPLLFSLTCLMYFMLKIYREETEFIEDVMEEFL</sequence>
<name>A0A268P2T7_SHOCL</name>
<gene>
    <name evidence="1" type="ORF">CHH72_03565</name>
</gene>
<organism evidence="1 2">
    <name type="scientific">Shouchella clausii</name>
    <name type="common">Alkalihalobacillus clausii</name>
    <dbReference type="NCBI Taxonomy" id="79880"/>
    <lineage>
        <taxon>Bacteria</taxon>
        <taxon>Bacillati</taxon>
        <taxon>Bacillota</taxon>
        <taxon>Bacilli</taxon>
        <taxon>Bacillales</taxon>
        <taxon>Bacillaceae</taxon>
        <taxon>Shouchella</taxon>
    </lineage>
</organism>
<dbReference type="RefSeq" id="WP_095235905.1">
    <property type="nucleotide sequence ID" value="NZ_JAUPFH010000001.1"/>
</dbReference>
<accession>A0A268P2T7</accession>
<protein>
    <recommendedName>
        <fullName evidence="3">LURP-one-related family protein</fullName>
    </recommendedName>
</protein>
<evidence type="ECO:0000313" key="1">
    <source>
        <dbReference type="EMBL" id="PAE90072.1"/>
    </source>
</evidence>
<evidence type="ECO:0008006" key="3">
    <source>
        <dbReference type="Google" id="ProtNLM"/>
    </source>
</evidence>
<dbReference type="Proteomes" id="UP000216207">
    <property type="component" value="Unassembled WGS sequence"/>
</dbReference>